<evidence type="ECO:0000313" key="3">
    <source>
        <dbReference type="Proteomes" id="UP000830375"/>
    </source>
</evidence>
<proteinExistence type="predicted"/>
<evidence type="ECO:0000256" key="1">
    <source>
        <dbReference type="SAM" id="MobiDB-lite"/>
    </source>
</evidence>
<name>A0ABQ8MY91_LABRO</name>
<accession>A0ABQ8MY91</accession>
<dbReference type="PANTHER" id="PTHR11183">
    <property type="entry name" value="GLYCOGENIN SUBFAMILY MEMBER"/>
    <property type="match status" value="1"/>
</dbReference>
<dbReference type="InterPro" id="IPR029044">
    <property type="entry name" value="Nucleotide-diphossugar_trans"/>
</dbReference>
<feature type="region of interest" description="Disordered" evidence="1">
    <location>
        <begin position="233"/>
        <end position="255"/>
    </location>
</feature>
<protein>
    <submittedName>
        <fullName evidence="2">Glycogenin-1</fullName>
    </submittedName>
</protein>
<gene>
    <name evidence="2" type="ORF">H4Q32_004077</name>
</gene>
<dbReference type="EMBL" id="JACTAM010000002">
    <property type="protein sequence ID" value="KAI2667561.1"/>
    <property type="molecule type" value="Genomic_DNA"/>
</dbReference>
<dbReference type="Proteomes" id="UP000830375">
    <property type="component" value="Unassembled WGS sequence"/>
</dbReference>
<dbReference type="Gene3D" id="3.90.550.10">
    <property type="entry name" value="Spore Coat Polysaccharide Biosynthesis Protein SpsA, Chain A"/>
    <property type="match status" value="2"/>
</dbReference>
<evidence type="ECO:0000313" key="2">
    <source>
        <dbReference type="EMBL" id="KAI2667561.1"/>
    </source>
</evidence>
<comment type="caution">
    <text evidence="2">The sequence shown here is derived from an EMBL/GenBank/DDBJ whole genome shotgun (WGS) entry which is preliminary data.</text>
</comment>
<reference evidence="2 3" key="1">
    <citation type="submission" date="2022-01" db="EMBL/GenBank/DDBJ databases">
        <title>A high-quality chromosome-level genome assembly of rohu carp, Labeo rohita.</title>
        <authorList>
            <person name="Arick M.A. II"/>
            <person name="Hsu C.-Y."/>
            <person name="Magbanua Z."/>
            <person name="Pechanova O."/>
            <person name="Grover C."/>
            <person name="Miller E."/>
            <person name="Thrash A."/>
            <person name="Ezzel L."/>
            <person name="Alam S."/>
            <person name="Benzie J."/>
            <person name="Hamilton M."/>
            <person name="Karsi A."/>
            <person name="Lawrence M.L."/>
            <person name="Peterson D.G."/>
        </authorList>
    </citation>
    <scope>NUCLEOTIDE SEQUENCE [LARGE SCALE GENOMIC DNA]</scope>
    <source>
        <strain evidence="3">BAU-BD-2019</strain>
        <tissue evidence="2">Blood</tissue>
    </source>
</reference>
<dbReference type="InterPro" id="IPR050587">
    <property type="entry name" value="GNT1/Glycosyltrans_8"/>
</dbReference>
<dbReference type="SUPFAM" id="SSF53448">
    <property type="entry name" value="Nucleotide-diphospho-sugar transferases"/>
    <property type="match status" value="2"/>
</dbReference>
<organism evidence="2 3">
    <name type="scientific">Labeo rohita</name>
    <name type="common">Indian major carp</name>
    <name type="synonym">Cyprinus rohita</name>
    <dbReference type="NCBI Taxonomy" id="84645"/>
    <lineage>
        <taxon>Eukaryota</taxon>
        <taxon>Metazoa</taxon>
        <taxon>Chordata</taxon>
        <taxon>Craniata</taxon>
        <taxon>Vertebrata</taxon>
        <taxon>Euteleostomi</taxon>
        <taxon>Actinopterygii</taxon>
        <taxon>Neopterygii</taxon>
        <taxon>Teleostei</taxon>
        <taxon>Ostariophysi</taxon>
        <taxon>Cypriniformes</taxon>
        <taxon>Cyprinidae</taxon>
        <taxon>Labeoninae</taxon>
        <taxon>Labeonini</taxon>
        <taxon>Labeo</taxon>
    </lineage>
</organism>
<sequence>MVLVYDEVRLVDVLDSGDAAHLAMMKRPDLGVTFTKLHCWTLTEYSKCVFMDADTLMSYLRGKSSLPHQIPAGLIASTLVCSSSVPPTRPMGNFSPPAQRMAALMASGDQGVLNSFFSNWATADISKHLPFIYNLSSIAIYTYLPAFKQYGHDAKVVHFLGKLKPWDYSYDTTSKTLKGQSQDSSDMHPNFMLQWWELFFSSVLPLMKEEYGDQPFHSGCTESDIHADVAQMHISHHPPPPQLSSQERKQKWEQGQADYMGMDSFENIEKKLDSFLK</sequence>
<keyword evidence="3" id="KW-1185">Reference proteome</keyword>